<name>A0AAD6TKU7_9AGAR</name>
<reference evidence="1" key="1">
    <citation type="submission" date="2023-03" db="EMBL/GenBank/DDBJ databases">
        <title>Massive genome expansion in bonnet fungi (Mycena s.s.) driven by repeated elements and novel gene families across ecological guilds.</title>
        <authorList>
            <consortium name="Lawrence Berkeley National Laboratory"/>
            <person name="Harder C.B."/>
            <person name="Miyauchi S."/>
            <person name="Viragh M."/>
            <person name="Kuo A."/>
            <person name="Thoen E."/>
            <person name="Andreopoulos B."/>
            <person name="Lu D."/>
            <person name="Skrede I."/>
            <person name="Drula E."/>
            <person name="Henrissat B."/>
            <person name="Morin E."/>
            <person name="Kohler A."/>
            <person name="Barry K."/>
            <person name="LaButti K."/>
            <person name="Morin E."/>
            <person name="Salamov A."/>
            <person name="Lipzen A."/>
            <person name="Mereny Z."/>
            <person name="Hegedus B."/>
            <person name="Baldrian P."/>
            <person name="Stursova M."/>
            <person name="Weitz H."/>
            <person name="Taylor A."/>
            <person name="Grigoriev I.V."/>
            <person name="Nagy L.G."/>
            <person name="Martin F."/>
            <person name="Kauserud H."/>
        </authorList>
    </citation>
    <scope>NUCLEOTIDE SEQUENCE</scope>
    <source>
        <strain evidence="1">CBHHK200</strain>
    </source>
</reference>
<dbReference type="EMBL" id="JARJCM010000001">
    <property type="protein sequence ID" value="KAJ7047432.1"/>
    <property type="molecule type" value="Genomic_DNA"/>
</dbReference>
<accession>A0AAD6TKU7</accession>
<protein>
    <submittedName>
        <fullName evidence="1">Uncharacterized protein</fullName>
    </submittedName>
</protein>
<dbReference type="Proteomes" id="UP001218188">
    <property type="component" value="Unassembled WGS sequence"/>
</dbReference>
<sequence>MLRLIDHFFNAACSYSRVSKEFIYITADLTRPITSSVSVPLVQIHESQAFKKRRHSGGGYTPPQLGVSDEHLLALDQAVSACPESVSDYCTPGTWLKLPFPFIYPTLPSDRFSFFTAGTSTAMLMFEFMPREFLQEVHQRFETLGPGETLLYLHGPFGLGKSHLLAALAILLRRQGNHVVFLPDCGALVHSPVRYVKSALLCTFSSDTDKIIREEIRSLESVEAIQAWCESAPTLCFVIDQLNFLKTGDGKGDRDQDKEVARRFVFALCVGHISIRSSSANDPEQFNRIRPNELLIYRNGMTLREEDSWFEHNRERVPAMADEDRTFFRDFTGGIPFFFTPLLHHSSKAFHDIWPSLSSHKIYQAVRSDIRQFAARIQNNSEEKRAYLDGVGACLTGRSLRNIERRLVDHRFCFQINDIGSTTCGIARGELFDILRAQCQGVSLSVDWLASFLNETEDGGLDRR</sequence>
<gene>
    <name evidence="1" type="ORF">C8F04DRAFT_7686</name>
</gene>
<organism evidence="1 2">
    <name type="scientific">Mycena alexandri</name>
    <dbReference type="NCBI Taxonomy" id="1745969"/>
    <lineage>
        <taxon>Eukaryota</taxon>
        <taxon>Fungi</taxon>
        <taxon>Dikarya</taxon>
        <taxon>Basidiomycota</taxon>
        <taxon>Agaricomycotina</taxon>
        <taxon>Agaricomycetes</taxon>
        <taxon>Agaricomycetidae</taxon>
        <taxon>Agaricales</taxon>
        <taxon>Marasmiineae</taxon>
        <taxon>Mycenaceae</taxon>
        <taxon>Mycena</taxon>
    </lineage>
</organism>
<dbReference type="SUPFAM" id="SSF52540">
    <property type="entry name" value="P-loop containing nucleoside triphosphate hydrolases"/>
    <property type="match status" value="1"/>
</dbReference>
<keyword evidence="2" id="KW-1185">Reference proteome</keyword>
<comment type="caution">
    <text evidence="1">The sequence shown here is derived from an EMBL/GenBank/DDBJ whole genome shotgun (WGS) entry which is preliminary data.</text>
</comment>
<evidence type="ECO:0000313" key="2">
    <source>
        <dbReference type="Proteomes" id="UP001218188"/>
    </source>
</evidence>
<dbReference type="AlphaFoldDB" id="A0AAD6TKU7"/>
<evidence type="ECO:0000313" key="1">
    <source>
        <dbReference type="EMBL" id="KAJ7047432.1"/>
    </source>
</evidence>
<dbReference type="Gene3D" id="3.40.50.300">
    <property type="entry name" value="P-loop containing nucleotide triphosphate hydrolases"/>
    <property type="match status" value="1"/>
</dbReference>
<proteinExistence type="predicted"/>
<dbReference type="InterPro" id="IPR027417">
    <property type="entry name" value="P-loop_NTPase"/>
</dbReference>